<dbReference type="InterPro" id="IPR006104">
    <property type="entry name" value="Glyco_hydro_2_N"/>
</dbReference>
<dbReference type="InterPro" id="IPR017853">
    <property type="entry name" value="GH"/>
</dbReference>
<dbReference type="Pfam" id="PF00703">
    <property type="entry name" value="Glyco_hydro_2"/>
    <property type="match status" value="1"/>
</dbReference>
<evidence type="ECO:0000259" key="8">
    <source>
        <dbReference type="Pfam" id="PF11721"/>
    </source>
</evidence>
<evidence type="ECO:0000256" key="2">
    <source>
        <dbReference type="ARBA" id="ARBA00022801"/>
    </source>
</evidence>
<gene>
    <name evidence="9" type="ORF">HC175_14350</name>
</gene>
<dbReference type="PANTHER" id="PTHR42732:SF1">
    <property type="entry name" value="BETA-MANNOSIDASE"/>
    <property type="match status" value="1"/>
</dbReference>
<feature type="domain" description="Malectin" evidence="8">
    <location>
        <begin position="671"/>
        <end position="832"/>
    </location>
</feature>
<dbReference type="SUPFAM" id="SSF51445">
    <property type="entry name" value="(Trans)glycosidases"/>
    <property type="match status" value="1"/>
</dbReference>
<dbReference type="PROSITE" id="PS00719">
    <property type="entry name" value="GLYCOSYL_HYDROL_F2_1"/>
    <property type="match status" value="1"/>
</dbReference>
<evidence type="ECO:0000256" key="1">
    <source>
        <dbReference type="ARBA" id="ARBA00007401"/>
    </source>
</evidence>
<dbReference type="GO" id="GO:0016787">
    <property type="term" value="F:hydrolase activity"/>
    <property type="evidence" value="ECO:0007669"/>
    <property type="project" value="UniProtKB-KW"/>
</dbReference>
<dbReference type="InterPro" id="IPR013783">
    <property type="entry name" value="Ig-like_fold"/>
</dbReference>
<feature type="domain" description="Glycoside hydrolase family 2 immunoglobulin-like beta-sandwich" evidence="5">
    <location>
        <begin position="163"/>
        <end position="264"/>
    </location>
</feature>
<evidence type="ECO:0000313" key="10">
    <source>
        <dbReference type="Proteomes" id="UP000703674"/>
    </source>
</evidence>
<accession>A0ABX1D5Q2</accession>
<dbReference type="PRINTS" id="PR00132">
    <property type="entry name" value="GLHYDRLASE2"/>
</dbReference>
<dbReference type="InterPro" id="IPR008979">
    <property type="entry name" value="Galactose-bd-like_sf"/>
</dbReference>
<keyword evidence="3 4" id="KW-0326">Glycosidase</keyword>
<dbReference type="Pfam" id="PF02836">
    <property type="entry name" value="Glyco_hydro_2_C"/>
    <property type="match status" value="1"/>
</dbReference>
<reference evidence="9 10" key="1">
    <citation type="submission" date="2020-03" db="EMBL/GenBank/DDBJ databases">
        <title>Salinimicrobium sp. nov, isolated from SCS.</title>
        <authorList>
            <person name="Cao W.R."/>
        </authorList>
    </citation>
    <scope>NUCLEOTIDE SEQUENCE [LARGE SCALE GENOMIC DNA]</scope>
    <source>
        <strain evidence="10">J15B91</strain>
    </source>
</reference>
<keyword evidence="2 4" id="KW-0378">Hydrolase</keyword>
<organism evidence="9 10">
    <name type="scientific">Salinimicrobium oceani</name>
    <dbReference type="NCBI Taxonomy" id="2722702"/>
    <lineage>
        <taxon>Bacteria</taxon>
        <taxon>Pseudomonadati</taxon>
        <taxon>Bacteroidota</taxon>
        <taxon>Flavobacteriia</taxon>
        <taxon>Flavobacteriales</taxon>
        <taxon>Flavobacteriaceae</taxon>
        <taxon>Salinimicrobium</taxon>
    </lineage>
</organism>
<dbReference type="InterPro" id="IPR006101">
    <property type="entry name" value="Glyco_hydro_2"/>
</dbReference>
<evidence type="ECO:0000259" key="7">
    <source>
        <dbReference type="Pfam" id="PF02837"/>
    </source>
</evidence>
<dbReference type="InterPro" id="IPR006102">
    <property type="entry name" value="Ig-like_GH2"/>
</dbReference>
<dbReference type="SUPFAM" id="SSF49785">
    <property type="entry name" value="Galactose-binding domain-like"/>
    <property type="match status" value="1"/>
</dbReference>
<evidence type="ECO:0000313" key="9">
    <source>
        <dbReference type="EMBL" id="NJW54098.1"/>
    </source>
</evidence>
<dbReference type="Gene3D" id="2.60.40.10">
    <property type="entry name" value="Immunoglobulins"/>
    <property type="match status" value="2"/>
</dbReference>
<dbReference type="InterPro" id="IPR021720">
    <property type="entry name" value="Malectin_dom"/>
</dbReference>
<dbReference type="Gene3D" id="2.60.120.260">
    <property type="entry name" value="Galactose-binding domain-like"/>
    <property type="match status" value="1"/>
</dbReference>
<comment type="caution">
    <text evidence="9">The sequence shown here is derived from an EMBL/GenBank/DDBJ whole genome shotgun (WGS) entry which is preliminary data.</text>
</comment>
<dbReference type="InterPro" id="IPR006103">
    <property type="entry name" value="Glyco_hydro_2_cat"/>
</dbReference>
<proteinExistence type="inferred from homology"/>
<evidence type="ECO:0000256" key="3">
    <source>
        <dbReference type="ARBA" id="ARBA00023295"/>
    </source>
</evidence>
<dbReference type="Proteomes" id="UP000703674">
    <property type="component" value="Unassembled WGS sequence"/>
</dbReference>
<dbReference type="Pfam" id="PF02837">
    <property type="entry name" value="Glyco_hydro_2_N"/>
    <property type="match status" value="1"/>
</dbReference>
<comment type="similarity">
    <text evidence="1 4">Belongs to the glycosyl hydrolase 2 family.</text>
</comment>
<name>A0ABX1D5Q2_9FLAO</name>
<dbReference type="InterPro" id="IPR051913">
    <property type="entry name" value="GH2_Domain-Containing"/>
</dbReference>
<evidence type="ECO:0000259" key="5">
    <source>
        <dbReference type="Pfam" id="PF00703"/>
    </source>
</evidence>
<dbReference type="InterPro" id="IPR036156">
    <property type="entry name" value="Beta-gal/glucu_dom_sf"/>
</dbReference>
<evidence type="ECO:0000256" key="4">
    <source>
        <dbReference type="RuleBase" id="RU361154"/>
    </source>
</evidence>
<dbReference type="Gene3D" id="3.20.20.80">
    <property type="entry name" value="Glycosidases"/>
    <property type="match status" value="1"/>
</dbReference>
<protein>
    <submittedName>
        <fullName evidence="9">Glycoside hydrolase family 2</fullName>
    </submittedName>
</protein>
<dbReference type="SUPFAM" id="SSF49303">
    <property type="entry name" value="beta-Galactosidase/glucuronidase domain"/>
    <property type="match status" value="1"/>
</dbReference>
<evidence type="ECO:0000259" key="6">
    <source>
        <dbReference type="Pfam" id="PF02836"/>
    </source>
</evidence>
<feature type="domain" description="Glycosyl hydrolases family 2 sugar binding" evidence="7">
    <location>
        <begin position="45"/>
        <end position="146"/>
    </location>
</feature>
<dbReference type="InterPro" id="IPR023230">
    <property type="entry name" value="Glyco_hydro_2_CS"/>
</dbReference>
<dbReference type="PANTHER" id="PTHR42732">
    <property type="entry name" value="BETA-GALACTOSIDASE"/>
    <property type="match status" value="1"/>
</dbReference>
<feature type="domain" description="Glycoside hydrolase family 2 catalytic" evidence="6">
    <location>
        <begin position="272"/>
        <end position="567"/>
    </location>
</feature>
<keyword evidence="10" id="KW-1185">Reference proteome</keyword>
<dbReference type="EMBL" id="JAAVJR010000011">
    <property type="protein sequence ID" value="NJW54098.1"/>
    <property type="molecule type" value="Genomic_DNA"/>
</dbReference>
<sequence>MGQRQVQTFNSAWKFSSEVHSERIVDLPHTWNAEDAFRDGKEYFRGKGTYSRNLYTPQKWQNKQVFLKFEGSNQITRLYVNEQLIGEHPGGYTGFVFDITKALKPGAENELKIEVDNSHNADIPPLDADFNFYGGIYRDLWLITTPKLHFETANEAAGNFLITTPEVSAEKATYKIETRLVNSLSQRISATIEAEIFDPQGNPFKILRKKIRIAPGATEAISFEEELRDPQLWSPARPQLYKAEVRVIADGEILDILISSFGFRWFEADPEKGFFLNGIPLKLIGANRHQDHFGLGNALPNRLHQRDYEMIKEMGANFIRTAHYPQDPEVYRICDELGLLVWSEVPVINDVTASQAYHDVSLRMQREQILQFFNHPSIIMWGHMNEIFIRLVFNNKMTEPEKAAKIKTSVELAGKLEKVTKELDPDRLTVMALHENELYNTSGIADIPDVIGWNLYFGWYSPGLESFGKFLDQQHERYPNRPLFISEYGPGADVRIQTTDPQPWDYSEAYQLKLHRSYLNQVLERDYVFGMAAWNFADFGSSFRQDAMPYINQKGLVNFDRSKKDIYYYYQARLLEEPMIYVAGENFQERYVENAEDKVEITIFSNASEVTLTTSEESYSAKTEDGIAIFKIPLPEGKNQVMATAGEVSHSRTFEVHYRENLVGRIGKKALTINVGAHVQYKDPVTGEIWIADQEYKEGSFGYVGGEVFQKDRNKIQGTASDIQGTENDPLFQTMREGIEAYKFDVEKGNYLVTLMFAEPQFNASEALIYNLSSSEEKPEKTVRSFDIMINGRLVQQDLNLARDYGKIRAVTITYEVQSEGEINVEFVENSGATLISAIKLEKL</sequence>
<dbReference type="Pfam" id="PF11721">
    <property type="entry name" value="Malectin"/>
    <property type="match status" value="1"/>
</dbReference>
<dbReference type="Gene3D" id="2.60.120.430">
    <property type="entry name" value="Galactose-binding lectin"/>
    <property type="match status" value="1"/>
</dbReference>